<feature type="region of interest" description="Disordered" evidence="6">
    <location>
        <begin position="337"/>
        <end position="362"/>
    </location>
</feature>
<gene>
    <name evidence="8" type="ORF">DC094_09875</name>
</gene>
<sequence length="362" mass="38817">MKAAAPVLVTFLLSVFIAVMSAPCLFWMQRRGVPSAIAVTGLLAGVVVVGGGLVAVVAGNLTVFYKKLPFYQQRIQDEASGIIDLLEKYGIDPPGLDQVKDQIDPSGIMDLVAQVLTGLGGVFTNAFLILLTVIFILFEASSLPKKIHFALENAHTTLDGFDRFTTGVNRYLAIKGIVSLMTGVFITGWLMFIGVDHAILWGLLAALLNFVPNIGSIIAAVPAVLLAFIQLGGSEALFAAFGYVLVNLVMGNVVEPRWMGRGLGLSTLIVFLSLVFWGWVLGPVGMLLSVPLTMIVKIALESNPQTLWMAIMLGGDPDEELQVEGKELSMVLAQHNGSTNEDASFEDKPLSNQSPDENNPSD</sequence>
<evidence type="ECO:0000313" key="9">
    <source>
        <dbReference type="Proteomes" id="UP000244906"/>
    </source>
</evidence>
<feature type="transmembrane region" description="Helical" evidence="7">
    <location>
        <begin position="236"/>
        <end position="254"/>
    </location>
</feature>
<feature type="transmembrane region" description="Helical" evidence="7">
    <location>
        <begin position="266"/>
        <end position="288"/>
    </location>
</feature>
<name>A0A2V1H296_9GAMM</name>
<keyword evidence="9" id="KW-1185">Reference proteome</keyword>
<comment type="caution">
    <text evidence="8">The sequence shown here is derived from an EMBL/GenBank/DDBJ whole genome shotgun (WGS) entry which is preliminary data.</text>
</comment>
<accession>A0A2V1H296</accession>
<dbReference type="GO" id="GO:0016020">
    <property type="term" value="C:membrane"/>
    <property type="evidence" value="ECO:0007669"/>
    <property type="project" value="UniProtKB-SubCell"/>
</dbReference>
<evidence type="ECO:0008006" key="10">
    <source>
        <dbReference type="Google" id="ProtNLM"/>
    </source>
</evidence>
<evidence type="ECO:0000256" key="1">
    <source>
        <dbReference type="ARBA" id="ARBA00004141"/>
    </source>
</evidence>
<comment type="subcellular location">
    <subcellularLocation>
        <location evidence="1">Membrane</location>
        <topology evidence="1">Multi-pass membrane protein</topology>
    </subcellularLocation>
</comment>
<reference evidence="8 9" key="1">
    <citation type="submission" date="2018-04" db="EMBL/GenBank/DDBJ databases">
        <title>Thalassorhabdus spongiae gen. nov., sp. nov., isolated from a marine sponge in South-West Iceland.</title>
        <authorList>
            <person name="Knobloch S."/>
            <person name="Daussin A."/>
            <person name="Johannsson R."/>
            <person name="Marteinsson V.T."/>
        </authorList>
    </citation>
    <scope>NUCLEOTIDE SEQUENCE [LARGE SCALE GENOMIC DNA]</scope>
    <source>
        <strain evidence="8 9">Hp12</strain>
    </source>
</reference>
<dbReference type="InterPro" id="IPR002549">
    <property type="entry name" value="AI-2E-like"/>
</dbReference>
<feature type="transmembrane region" description="Helical" evidence="7">
    <location>
        <begin position="172"/>
        <end position="192"/>
    </location>
</feature>
<keyword evidence="4 7" id="KW-1133">Transmembrane helix</keyword>
<feature type="compositionally biased region" description="Polar residues" evidence="6">
    <location>
        <begin position="350"/>
        <end position="362"/>
    </location>
</feature>
<feature type="transmembrane region" description="Helical" evidence="7">
    <location>
        <begin position="35"/>
        <end position="58"/>
    </location>
</feature>
<dbReference type="PANTHER" id="PTHR21716">
    <property type="entry name" value="TRANSMEMBRANE PROTEIN"/>
    <property type="match status" value="1"/>
</dbReference>
<evidence type="ECO:0000256" key="5">
    <source>
        <dbReference type="ARBA" id="ARBA00023136"/>
    </source>
</evidence>
<dbReference type="Pfam" id="PF01594">
    <property type="entry name" value="AI-2E_transport"/>
    <property type="match status" value="1"/>
</dbReference>
<evidence type="ECO:0000256" key="6">
    <source>
        <dbReference type="SAM" id="MobiDB-lite"/>
    </source>
</evidence>
<dbReference type="AlphaFoldDB" id="A0A2V1H296"/>
<keyword evidence="5 7" id="KW-0472">Membrane</keyword>
<dbReference type="PANTHER" id="PTHR21716:SF64">
    <property type="entry name" value="AI-2 TRANSPORT PROTEIN TQSA"/>
    <property type="match status" value="1"/>
</dbReference>
<keyword evidence="3 7" id="KW-0812">Transmembrane</keyword>
<dbReference type="Proteomes" id="UP000244906">
    <property type="component" value="Unassembled WGS sequence"/>
</dbReference>
<evidence type="ECO:0000256" key="7">
    <source>
        <dbReference type="SAM" id="Phobius"/>
    </source>
</evidence>
<comment type="similarity">
    <text evidence="2">Belongs to the autoinducer-2 exporter (AI-2E) (TC 2.A.86) family.</text>
</comment>
<feature type="transmembrane region" description="Helical" evidence="7">
    <location>
        <begin position="115"/>
        <end position="138"/>
    </location>
</feature>
<organism evidence="8 9">
    <name type="scientific">Pelagibaculum spongiae</name>
    <dbReference type="NCBI Taxonomy" id="2080658"/>
    <lineage>
        <taxon>Bacteria</taxon>
        <taxon>Pseudomonadati</taxon>
        <taxon>Pseudomonadota</taxon>
        <taxon>Gammaproteobacteria</taxon>
        <taxon>Oceanospirillales</taxon>
        <taxon>Pelagibaculum</taxon>
    </lineage>
</organism>
<dbReference type="GO" id="GO:0055085">
    <property type="term" value="P:transmembrane transport"/>
    <property type="evidence" value="ECO:0007669"/>
    <property type="project" value="TreeGrafter"/>
</dbReference>
<protein>
    <recommendedName>
        <fullName evidence="10">AI-2E family transporter</fullName>
    </recommendedName>
</protein>
<evidence type="ECO:0000256" key="2">
    <source>
        <dbReference type="ARBA" id="ARBA00009773"/>
    </source>
</evidence>
<evidence type="ECO:0000256" key="3">
    <source>
        <dbReference type="ARBA" id="ARBA00022692"/>
    </source>
</evidence>
<proteinExistence type="inferred from homology"/>
<evidence type="ECO:0000256" key="4">
    <source>
        <dbReference type="ARBA" id="ARBA00022989"/>
    </source>
</evidence>
<feature type="transmembrane region" description="Helical" evidence="7">
    <location>
        <begin position="6"/>
        <end position="28"/>
    </location>
</feature>
<dbReference type="EMBL" id="QDDL01000003">
    <property type="protein sequence ID" value="PVZ69800.1"/>
    <property type="molecule type" value="Genomic_DNA"/>
</dbReference>
<evidence type="ECO:0000313" key="8">
    <source>
        <dbReference type="EMBL" id="PVZ69800.1"/>
    </source>
</evidence>
<feature type="transmembrane region" description="Helical" evidence="7">
    <location>
        <begin position="198"/>
        <end position="229"/>
    </location>
</feature>
<dbReference type="OrthoDB" id="9799225at2"/>